<dbReference type="Pfam" id="PF04672">
    <property type="entry name" value="Methyltransf_19"/>
    <property type="match status" value="1"/>
</dbReference>
<name>A0A543B3V4_9ACTN</name>
<dbReference type="PIRSF" id="PIRSF017393">
    <property type="entry name" value="MTase_SAV2177"/>
    <property type="match status" value="1"/>
</dbReference>
<sequence>MNGERRGSTWTIDTSKASVARVYDAALGGKDNYEVDRQMLEKLLVHTPDMFDSPRMVKEFGKRVTQGMTRLGIRQILDLGSGIPTTPPSVHDTARAIAPDTRVIYVDNDPVVVSHSRALRDVAPGLVSILADINDVDRIFAHPDVAANLDLGQPVGILLISVLQNTLDDQDAKAIVRSFADRVVPGSYLGLAHVSTRSAPASIDGVRRNAEQAGYPEVLFRDDDSVRSLFEGFELLAPGVVDIKDWRPDDPGVRPVNIKLVGGLGVKPG</sequence>
<dbReference type="AlphaFoldDB" id="A0A543B3V4"/>
<dbReference type="RefSeq" id="WP_142044805.1">
    <property type="nucleotide sequence ID" value="NZ_JBHTGS010000002.1"/>
</dbReference>
<accession>A0A543B3V4</accession>
<gene>
    <name evidence="1" type="ORF">FB566_5081</name>
</gene>
<keyword evidence="1" id="KW-0808">Transferase</keyword>
<dbReference type="InParanoid" id="A0A543B3V4"/>
<dbReference type="EMBL" id="VFOW01000001">
    <property type="protein sequence ID" value="TQL79473.1"/>
    <property type="molecule type" value="Genomic_DNA"/>
</dbReference>
<dbReference type="OrthoDB" id="4073278at2"/>
<evidence type="ECO:0000313" key="1">
    <source>
        <dbReference type="EMBL" id="TQL79473.1"/>
    </source>
</evidence>
<dbReference type="SUPFAM" id="SSF53335">
    <property type="entry name" value="S-adenosyl-L-methionine-dependent methyltransferases"/>
    <property type="match status" value="1"/>
</dbReference>
<organism evidence="1 2">
    <name type="scientific">Stackebrandtia endophytica</name>
    <dbReference type="NCBI Taxonomy" id="1496996"/>
    <lineage>
        <taxon>Bacteria</taxon>
        <taxon>Bacillati</taxon>
        <taxon>Actinomycetota</taxon>
        <taxon>Actinomycetes</taxon>
        <taxon>Glycomycetales</taxon>
        <taxon>Glycomycetaceae</taxon>
        <taxon>Stackebrandtia</taxon>
    </lineage>
</organism>
<dbReference type="InterPro" id="IPR006764">
    <property type="entry name" value="SAM_dep_MeTrfase_SAV2177_type"/>
</dbReference>
<dbReference type="Proteomes" id="UP000317043">
    <property type="component" value="Unassembled WGS sequence"/>
</dbReference>
<reference evidence="1 2" key="1">
    <citation type="submission" date="2019-06" db="EMBL/GenBank/DDBJ databases">
        <title>Sequencing the genomes of 1000 actinobacteria strains.</title>
        <authorList>
            <person name="Klenk H.-P."/>
        </authorList>
    </citation>
    <scope>NUCLEOTIDE SEQUENCE [LARGE SCALE GENOMIC DNA]</scope>
    <source>
        <strain evidence="1 2">DSM 45928</strain>
    </source>
</reference>
<comment type="caution">
    <text evidence="1">The sequence shown here is derived from an EMBL/GenBank/DDBJ whole genome shotgun (WGS) entry which is preliminary data.</text>
</comment>
<keyword evidence="1" id="KW-0489">Methyltransferase</keyword>
<dbReference type="InterPro" id="IPR029063">
    <property type="entry name" value="SAM-dependent_MTases_sf"/>
</dbReference>
<keyword evidence="2" id="KW-1185">Reference proteome</keyword>
<dbReference type="GO" id="GO:0032259">
    <property type="term" value="P:methylation"/>
    <property type="evidence" value="ECO:0007669"/>
    <property type="project" value="UniProtKB-KW"/>
</dbReference>
<evidence type="ECO:0000313" key="2">
    <source>
        <dbReference type="Proteomes" id="UP000317043"/>
    </source>
</evidence>
<proteinExistence type="predicted"/>
<dbReference type="Gene3D" id="3.40.50.150">
    <property type="entry name" value="Vaccinia Virus protein VP39"/>
    <property type="match status" value="1"/>
</dbReference>
<dbReference type="GO" id="GO:0008168">
    <property type="term" value="F:methyltransferase activity"/>
    <property type="evidence" value="ECO:0007669"/>
    <property type="project" value="UniProtKB-KW"/>
</dbReference>
<protein>
    <submittedName>
        <fullName evidence="1">S-adenosyl methyltransferase</fullName>
    </submittedName>
</protein>